<name>A0ABZ2XEG2_9RHOO</name>
<evidence type="ECO:0000256" key="2">
    <source>
        <dbReference type="ARBA" id="ARBA00022490"/>
    </source>
</evidence>
<evidence type="ECO:0000256" key="6">
    <source>
        <dbReference type="HAMAP-Rule" id="MF_00337"/>
    </source>
</evidence>
<keyword evidence="5 6" id="KW-0269">Exonuclease</keyword>
<dbReference type="HAMAP" id="MF_00337">
    <property type="entry name" value="Exonuc_7_S"/>
    <property type="match status" value="1"/>
</dbReference>
<evidence type="ECO:0000256" key="1">
    <source>
        <dbReference type="ARBA" id="ARBA00009998"/>
    </source>
</evidence>
<protein>
    <recommendedName>
        <fullName evidence="6">Exodeoxyribonuclease 7 small subunit</fullName>
        <ecNumber evidence="6">3.1.11.6</ecNumber>
    </recommendedName>
    <alternativeName>
        <fullName evidence="6">Exodeoxyribonuclease VII small subunit</fullName>
        <shortName evidence="6">Exonuclease VII small subunit</shortName>
    </alternativeName>
</protein>
<evidence type="ECO:0000313" key="8">
    <source>
        <dbReference type="Proteomes" id="UP001479520"/>
    </source>
</evidence>
<proteinExistence type="inferred from homology"/>
<comment type="catalytic activity">
    <reaction evidence="6">
        <text>Exonucleolytic cleavage in either 5'- to 3'- or 3'- to 5'-direction to yield nucleoside 5'-phosphates.</text>
        <dbReference type="EC" id="3.1.11.6"/>
    </reaction>
</comment>
<dbReference type="EMBL" id="CP151406">
    <property type="protein sequence ID" value="WZJ21011.1"/>
    <property type="molecule type" value="Genomic_DNA"/>
</dbReference>
<reference evidence="7 8" key="1">
    <citation type="submission" date="2024-04" db="EMBL/GenBank/DDBJ databases">
        <title>Dissimilatory iodate-reducing microorganisms contribute to the enrichment of iodine in groundwater.</title>
        <authorList>
            <person name="Jiang Z."/>
        </authorList>
    </citation>
    <scope>NUCLEOTIDE SEQUENCE [LARGE SCALE GENOMIC DNA]</scope>
    <source>
        <strain evidence="7 8">NCP973</strain>
    </source>
</reference>
<dbReference type="InterPro" id="IPR037004">
    <property type="entry name" value="Exonuc_VII_ssu_sf"/>
</dbReference>
<keyword evidence="8" id="KW-1185">Reference proteome</keyword>
<dbReference type="PIRSF" id="PIRSF006488">
    <property type="entry name" value="Exonuc_VII_S"/>
    <property type="match status" value="1"/>
</dbReference>
<comment type="similarity">
    <text evidence="1 6">Belongs to the XseB family.</text>
</comment>
<comment type="subcellular location">
    <subcellularLocation>
        <location evidence="6">Cytoplasm</location>
    </subcellularLocation>
</comment>
<dbReference type="RefSeq" id="WP_028994676.1">
    <property type="nucleotide sequence ID" value="NZ_CP151406.1"/>
</dbReference>
<organism evidence="7 8">
    <name type="scientific">Azonexus hydrophilus</name>
    <dbReference type="NCBI Taxonomy" id="418702"/>
    <lineage>
        <taxon>Bacteria</taxon>
        <taxon>Pseudomonadati</taxon>
        <taxon>Pseudomonadota</taxon>
        <taxon>Betaproteobacteria</taxon>
        <taxon>Rhodocyclales</taxon>
        <taxon>Azonexaceae</taxon>
        <taxon>Azonexus</taxon>
    </lineage>
</organism>
<sequence length="79" mass="8746">MDPTSIADLKFETALAELEAIVSGMEGGQLELEASIAAHQRGMALIRHCQAQLERAEEQIRIIENGEAREIDRKTLEAQ</sequence>
<evidence type="ECO:0000256" key="4">
    <source>
        <dbReference type="ARBA" id="ARBA00022801"/>
    </source>
</evidence>
<dbReference type="PANTHER" id="PTHR34137:SF1">
    <property type="entry name" value="EXODEOXYRIBONUCLEASE 7 SMALL SUBUNIT"/>
    <property type="match status" value="1"/>
</dbReference>
<dbReference type="SUPFAM" id="SSF116842">
    <property type="entry name" value="XseB-like"/>
    <property type="match status" value="1"/>
</dbReference>
<comment type="function">
    <text evidence="6">Bidirectionally degrades single-stranded DNA into large acid-insoluble oligonucleotides, which are then degraded further into small acid-soluble oligonucleotides.</text>
</comment>
<evidence type="ECO:0000256" key="3">
    <source>
        <dbReference type="ARBA" id="ARBA00022722"/>
    </source>
</evidence>
<keyword evidence="3 6" id="KW-0540">Nuclease</keyword>
<keyword evidence="4 6" id="KW-0378">Hydrolase</keyword>
<dbReference type="GO" id="GO:0008855">
    <property type="term" value="F:exodeoxyribonuclease VII activity"/>
    <property type="evidence" value="ECO:0007669"/>
    <property type="project" value="UniProtKB-EC"/>
</dbReference>
<dbReference type="NCBIfam" id="TIGR01280">
    <property type="entry name" value="xseB"/>
    <property type="match status" value="1"/>
</dbReference>
<dbReference type="InterPro" id="IPR003761">
    <property type="entry name" value="Exonuc_VII_S"/>
</dbReference>
<dbReference type="Pfam" id="PF02609">
    <property type="entry name" value="Exonuc_VII_S"/>
    <property type="match status" value="1"/>
</dbReference>
<keyword evidence="2 6" id="KW-0963">Cytoplasm</keyword>
<evidence type="ECO:0000313" key="7">
    <source>
        <dbReference type="EMBL" id="WZJ21011.1"/>
    </source>
</evidence>
<comment type="subunit">
    <text evidence="6">Heterooligomer composed of large and small subunits.</text>
</comment>
<dbReference type="Proteomes" id="UP001479520">
    <property type="component" value="Chromosome"/>
</dbReference>
<dbReference type="PANTHER" id="PTHR34137">
    <property type="entry name" value="EXODEOXYRIBONUCLEASE 7 SMALL SUBUNIT"/>
    <property type="match status" value="1"/>
</dbReference>
<accession>A0ABZ2XEG2</accession>
<gene>
    <name evidence="6 7" type="primary">xseB</name>
    <name evidence="7" type="ORF">AADV58_13805</name>
</gene>
<dbReference type="EC" id="3.1.11.6" evidence="6"/>
<dbReference type="Gene3D" id="1.10.287.1040">
    <property type="entry name" value="Exonuclease VII, small subunit"/>
    <property type="match status" value="1"/>
</dbReference>
<evidence type="ECO:0000256" key="5">
    <source>
        <dbReference type="ARBA" id="ARBA00022839"/>
    </source>
</evidence>